<gene>
    <name evidence="2" type="ORF">NP233_g7536</name>
</gene>
<reference evidence="2" key="1">
    <citation type="submission" date="2022-07" db="EMBL/GenBank/DDBJ databases">
        <title>Genome Sequence of Leucocoprinus birnbaumii.</title>
        <authorList>
            <person name="Buettner E."/>
        </authorList>
    </citation>
    <scope>NUCLEOTIDE SEQUENCE</scope>
    <source>
        <strain evidence="2">VT141</strain>
    </source>
</reference>
<dbReference type="AlphaFoldDB" id="A0AAD5VP79"/>
<evidence type="ECO:0000313" key="3">
    <source>
        <dbReference type="Proteomes" id="UP001213000"/>
    </source>
</evidence>
<evidence type="ECO:0000256" key="1">
    <source>
        <dbReference type="SAM" id="MobiDB-lite"/>
    </source>
</evidence>
<feature type="compositionally biased region" description="Polar residues" evidence="1">
    <location>
        <begin position="74"/>
        <end position="85"/>
    </location>
</feature>
<dbReference type="EMBL" id="JANIEX010000557">
    <property type="protein sequence ID" value="KAJ3565593.1"/>
    <property type="molecule type" value="Genomic_DNA"/>
</dbReference>
<feature type="region of interest" description="Disordered" evidence="1">
    <location>
        <begin position="450"/>
        <end position="543"/>
    </location>
</feature>
<sequence>MSDHESTPAKFYRKADMAPVVNPKEPVVAVEGTNGTEELIRRPSAKAGLNFESQTATCSAEPGPWKKRSALNDKINNTIASSAQNAEAGPSGSKEKDETATPISAELRTQIVRPKKANEDGQGSTTDIASAESRPAKKQRVSLLGKAPSAKATVASGPTGATAKARPSMKSLWRPRYTPQPPKHLPTPLDTAPQTPVPLSHLASLLKRPRPDEKASPSKKLARTPIAPIEGGGPSRASFSLLSSARKSDTKATSSKRPTPTMRHIPRTTARLTQQGAQEKSSVQAKPAKKRTLDEMSSDDSDIEILDGPVMKKSSTTPKPKSDSPSSTSSQNPPMESGGKLSVVDNVPCDPKPTFSPPTTSSYASTNVLEALCRLQTSHDSNDAKLTAGLERIGNAIEAQNKHLASLVTLVDTLVKNSDQSNIAQMALATRLGCKTEDFAAILHESPIDVDMTKKSQRQDGVDKGKGKEKDDDIRDKDDGEQDAGATAGLDNLAKGKGDWIEESHVTQGRTSEAVAKLGTLVSEESDGGNIPARFRKKERKSA</sequence>
<feature type="compositionally biased region" description="Basic residues" evidence="1">
    <location>
        <begin position="534"/>
        <end position="543"/>
    </location>
</feature>
<feature type="compositionally biased region" description="Basic and acidic residues" evidence="1">
    <location>
        <begin position="451"/>
        <end position="478"/>
    </location>
</feature>
<accession>A0AAD5VP79</accession>
<feature type="compositionally biased region" description="Basic and acidic residues" evidence="1">
    <location>
        <begin position="494"/>
        <end position="505"/>
    </location>
</feature>
<protein>
    <submittedName>
        <fullName evidence="2">Uncharacterized protein</fullName>
    </submittedName>
</protein>
<name>A0AAD5VP79_9AGAR</name>
<organism evidence="2 3">
    <name type="scientific">Leucocoprinus birnbaumii</name>
    <dbReference type="NCBI Taxonomy" id="56174"/>
    <lineage>
        <taxon>Eukaryota</taxon>
        <taxon>Fungi</taxon>
        <taxon>Dikarya</taxon>
        <taxon>Basidiomycota</taxon>
        <taxon>Agaricomycotina</taxon>
        <taxon>Agaricomycetes</taxon>
        <taxon>Agaricomycetidae</taxon>
        <taxon>Agaricales</taxon>
        <taxon>Agaricineae</taxon>
        <taxon>Agaricaceae</taxon>
        <taxon>Leucocoprinus</taxon>
    </lineage>
</organism>
<proteinExistence type="predicted"/>
<keyword evidence="3" id="KW-1185">Reference proteome</keyword>
<dbReference type="Proteomes" id="UP001213000">
    <property type="component" value="Unassembled WGS sequence"/>
</dbReference>
<evidence type="ECO:0000313" key="2">
    <source>
        <dbReference type="EMBL" id="KAJ3565593.1"/>
    </source>
</evidence>
<feature type="compositionally biased region" description="Acidic residues" evidence="1">
    <location>
        <begin position="296"/>
        <end position="305"/>
    </location>
</feature>
<feature type="region of interest" description="Disordered" evidence="1">
    <location>
        <begin position="43"/>
        <end position="362"/>
    </location>
</feature>
<comment type="caution">
    <text evidence="2">The sequence shown here is derived from an EMBL/GenBank/DDBJ whole genome shotgun (WGS) entry which is preliminary data.</text>
</comment>
<feature type="compositionally biased region" description="Polar residues" evidence="1">
    <location>
        <begin position="270"/>
        <end position="284"/>
    </location>
</feature>
<feature type="compositionally biased region" description="Low complexity" evidence="1">
    <location>
        <begin position="312"/>
        <end position="330"/>
    </location>
</feature>
<feature type="compositionally biased region" description="Low complexity" evidence="1">
    <location>
        <begin position="235"/>
        <end position="245"/>
    </location>
</feature>